<protein>
    <submittedName>
        <fullName evidence="2">Lactate utilization protein C</fullName>
    </submittedName>
</protein>
<dbReference type="PANTHER" id="PTHR43682">
    <property type="entry name" value="LACTATE UTILIZATION PROTEIN C"/>
    <property type="match status" value="1"/>
</dbReference>
<dbReference type="Pfam" id="PF02589">
    <property type="entry name" value="LUD_dom"/>
    <property type="match status" value="1"/>
</dbReference>
<dbReference type="OMA" id="LVPDHHI"/>
<dbReference type="PANTHER" id="PTHR43682:SF1">
    <property type="entry name" value="LACTATE UTILIZATION PROTEIN C"/>
    <property type="match status" value="1"/>
</dbReference>
<dbReference type="EMBL" id="JRZE01000003">
    <property type="protein sequence ID" value="KHF44444.1"/>
    <property type="molecule type" value="Genomic_DNA"/>
</dbReference>
<dbReference type="InterPro" id="IPR037171">
    <property type="entry name" value="NagB/RpiA_transferase-like"/>
</dbReference>
<accession>A0A837DDJ9</accession>
<dbReference type="Gene3D" id="3.40.50.10420">
    <property type="entry name" value="NagB/RpiA/CoA transferase-like"/>
    <property type="match status" value="1"/>
</dbReference>
<gene>
    <name evidence="2" type="ORF">MINT15_13260</name>
</gene>
<dbReference type="InterPro" id="IPR024185">
    <property type="entry name" value="FTHF_cligase-like_sf"/>
</dbReference>
<feature type="domain" description="LUD" evidence="1">
    <location>
        <begin position="106"/>
        <end position="201"/>
    </location>
</feature>
<comment type="caution">
    <text evidence="2">The sequence shown here is derived from an EMBL/GenBank/DDBJ whole genome shotgun (WGS) entry which is preliminary data.</text>
</comment>
<dbReference type="SUPFAM" id="SSF100950">
    <property type="entry name" value="NagB/RpiA/CoA transferase-like"/>
    <property type="match status" value="1"/>
</dbReference>
<reference evidence="2 3" key="1">
    <citation type="submission" date="2014-10" db="EMBL/GenBank/DDBJ databases">
        <title>Genome sequence of Micropolyspora internatus JCM3315.</title>
        <authorList>
            <person name="Shin S.-K."/>
            <person name="Yi H."/>
        </authorList>
    </citation>
    <scope>NUCLEOTIDE SEQUENCE [LARGE SCALE GENOMIC DNA]</scope>
    <source>
        <strain evidence="2 3">JCM 3315</strain>
    </source>
</reference>
<proteinExistence type="predicted"/>
<dbReference type="OrthoDB" id="9794187at2"/>
<dbReference type="AlphaFoldDB" id="A0A837DDJ9"/>
<organism evidence="2 3">
    <name type="scientific">Saccharomonospora viridis</name>
    <dbReference type="NCBI Taxonomy" id="1852"/>
    <lineage>
        <taxon>Bacteria</taxon>
        <taxon>Bacillati</taxon>
        <taxon>Actinomycetota</taxon>
        <taxon>Actinomycetes</taxon>
        <taxon>Pseudonocardiales</taxon>
        <taxon>Pseudonocardiaceae</taxon>
        <taxon>Saccharomonospora</taxon>
    </lineage>
</organism>
<evidence type="ECO:0000313" key="3">
    <source>
        <dbReference type="Proteomes" id="UP000030848"/>
    </source>
</evidence>
<name>A0A837DDJ9_9PSEU</name>
<sequence>MASAKEEILARIRAVSRPEPSPVPRDYEQTRAVVDPVGLFVERVAHYKATVHRVDTEGLSTRIRTCLTERGVETMVVPVDLPPGWRVDGVRWLADDPPLELSEVDAVDGVLTGCAVAIAETGTIVLDAGVAQGRRMLTLVPDYHLCVVRAEQIEVSVPEALRRLDPERPLTFVSGPSATSDIELDRVEGVHGPRTLEVLVVDD</sequence>
<dbReference type="RefSeq" id="WP_015787965.1">
    <property type="nucleotide sequence ID" value="NZ_CALJZO010000015.1"/>
</dbReference>
<evidence type="ECO:0000313" key="2">
    <source>
        <dbReference type="EMBL" id="KHF44444.1"/>
    </source>
</evidence>
<dbReference type="Proteomes" id="UP000030848">
    <property type="component" value="Unassembled WGS sequence"/>
</dbReference>
<dbReference type="InterPro" id="IPR003741">
    <property type="entry name" value="LUD_dom"/>
</dbReference>
<evidence type="ECO:0000259" key="1">
    <source>
        <dbReference type="Pfam" id="PF02589"/>
    </source>
</evidence>